<dbReference type="Proteomes" id="UP000289841">
    <property type="component" value="Chromosome"/>
</dbReference>
<feature type="chain" id="PRO_5019232181" evidence="2">
    <location>
        <begin position="19"/>
        <end position="265"/>
    </location>
</feature>
<evidence type="ECO:0000256" key="2">
    <source>
        <dbReference type="SAM" id="SignalP"/>
    </source>
</evidence>
<dbReference type="Pfam" id="PF00497">
    <property type="entry name" value="SBP_bac_3"/>
    <property type="match status" value="1"/>
</dbReference>
<evidence type="ECO:0000313" key="4">
    <source>
        <dbReference type="EMBL" id="VEU80046.1"/>
    </source>
</evidence>
<dbReference type="SUPFAM" id="SSF53850">
    <property type="entry name" value="Periplasmic binding protein-like II"/>
    <property type="match status" value="1"/>
</dbReference>
<dbReference type="PROSITE" id="PS51257">
    <property type="entry name" value="PROKAR_LIPOPROTEIN"/>
    <property type="match status" value="1"/>
</dbReference>
<keyword evidence="5" id="KW-1185">Reference proteome</keyword>
<dbReference type="PANTHER" id="PTHR35936:SF19">
    <property type="entry name" value="AMINO-ACID-BINDING PROTEIN YXEM-RELATED"/>
    <property type="match status" value="1"/>
</dbReference>
<sequence>MKKIFSLFAVIASLVVLTACGNKNVLVVGLEAAYAPFNWSTSTKSEFTHELDGQPGIYVDGFDVQMAKSIAESLNKTLVIKAIDWEGLIPALNSGQIDLIIAGMSPTDERKENINFTDVYYRSEVVMVVHKDSTYVDATSISEFSGARAIAQTGTIYDDLIAQIPNVVHQESLSSYTALMQAVVARTADVLVAELPVAQSLTSKNANLKMVRLTNGSFETLDEDVTVAIGLRKKDTALLEEINEALSKISIETRNAWMEAALERQ</sequence>
<dbReference type="OrthoDB" id="9811552at2"/>
<dbReference type="EMBL" id="LR215048">
    <property type="protein sequence ID" value="VEU80046.1"/>
    <property type="molecule type" value="Genomic_DNA"/>
</dbReference>
<feature type="domain" description="Solute-binding protein family 3/N-terminal" evidence="3">
    <location>
        <begin position="25"/>
        <end position="261"/>
    </location>
</feature>
<dbReference type="STRING" id="1278311.GCA_000428705_01477"/>
<dbReference type="PANTHER" id="PTHR35936">
    <property type="entry name" value="MEMBRANE-BOUND LYTIC MUREIN TRANSGLYCOSYLASE F"/>
    <property type="match status" value="1"/>
</dbReference>
<gene>
    <name evidence="4" type="primary">artP_1</name>
    <name evidence="4" type="ORF">NCTC10138_00400</name>
</gene>
<name>A0A449BC81_HAPAX</name>
<protein>
    <submittedName>
        <fullName evidence="4">Arginine-binding extracellular protein ArtP</fullName>
    </submittedName>
</protein>
<dbReference type="InterPro" id="IPR001638">
    <property type="entry name" value="Solute-binding_3/MltF_N"/>
</dbReference>
<proteinExistence type="predicted"/>
<accession>A0A449BC81</accession>
<evidence type="ECO:0000259" key="3">
    <source>
        <dbReference type="SMART" id="SM00062"/>
    </source>
</evidence>
<dbReference type="SMART" id="SM00062">
    <property type="entry name" value="PBPb"/>
    <property type="match status" value="1"/>
</dbReference>
<evidence type="ECO:0000313" key="5">
    <source>
        <dbReference type="Proteomes" id="UP000289841"/>
    </source>
</evidence>
<evidence type="ECO:0000256" key="1">
    <source>
        <dbReference type="ARBA" id="ARBA00022729"/>
    </source>
</evidence>
<dbReference type="KEGG" id="aaxa:NCTC10138_00400"/>
<reference evidence="4 5" key="1">
    <citation type="submission" date="2019-01" db="EMBL/GenBank/DDBJ databases">
        <authorList>
            <consortium name="Pathogen Informatics"/>
        </authorList>
    </citation>
    <scope>NUCLEOTIDE SEQUENCE [LARGE SCALE GENOMIC DNA]</scope>
    <source>
        <strain evidence="4 5">NCTC10138</strain>
    </source>
</reference>
<dbReference type="AlphaFoldDB" id="A0A449BC81"/>
<feature type="signal peptide" evidence="2">
    <location>
        <begin position="1"/>
        <end position="18"/>
    </location>
</feature>
<dbReference type="Gene3D" id="3.40.190.10">
    <property type="entry name" value="Periplasmic binding protein-like II"/>
    <property type="match status" value="2"/>
</dbReference>
<organism evidence="4 5">
    <name type="scientific">Haploplasma axanthum</name>
    <name type="common">Acholeplasma axanthum</name>
    <dbReference type="NCBI Taxonomy" id="29552"/>
    <lineage>
        <taxon>Bacteria</taxon>
        <taxon>Bacillati</taxon>
        <taxon>Mycoplasmatota</taxon>
        <taxon>Mollicutes</taxon>
        <taxon>Acholeplasmatales</taxon>
        <taxon>Acholeplasmataceae</taxon>
        <taxon>Haploplasma</taxon>
    </lineage>
</organism>
<keyword evidence="1 2" id="KW-0732">Signal</keyword>
<dbReference type="RefSeq" id="WP_026390908.1">
    <property type="nucleotide sequence ID" value="NZ_LR215048.1"/>
</dbReference>